<dbReference type="GO" id="GO:0005634">
    <property type="term" value="C:nucleus"/>
    <property type="evidence" value="ECO:0007669"/>
    <property type="project" value="TreeGrafter"/>
</dbReference>
<dbReference type="AlphaFoldDB" id="G3BD97"/>
<gene>
    <name evidence="1" type="ORF">CANTEDRAFT_116335</name>
</gene>
<protein>
    <recommendedName>
        <fullName evidence="3">Cyclin-domain-containing protein</fullName>
    </recommendedName>
</protein>
<dbReference type="Proteomes" id="UP000000707">
    <property type="component" value="Unassembled WGS sequence"/>
</dbReference>
<sequence>MSDTHEIPLKMPQETFVDEPKEISDVNIHDLVIDIDGNTKDINKFFACEAIAVLLYTLEDIMKLQSDPELFEQFRARSLQQSEVDLKLLNPSVDSLESDIKVRTSPTPSPPPSKIMKVDSSTNNHVGGDYDAVLKETTPDSLVDSTDNEDIEVIDLQHLIDTTNLTLSNYVDFQDVKSEITYYQDPMVKSQNKLVVKVFDLVAPPKLSIEQFLQRIRTYSSAISVSCYIHAAFLVYKLAFLHKIIVLTPCNVYRLILASIRCSTKILEDIYQKQKTFATVGGVSQKELFKIEVGFLFLCNFRLVVNEDSLNHYLKSFSQLRTFVKENIDDKTS</sequence>
<dbReference type="RefSeq" id="XP_006689489.1">
    <property type="nucleotide sequence ID" value="XM_006689426.1"/>
</dbReference>
<dbReference type="PANTHER" id="PTHR15615:SF122">
    <property type="entry name" value="CYCLIN"/>
    <property type="match status" value="1"/>
</dbReference>
<organism evidence="2">
    <name type="scientific">Candida tenuis (strain ATCC 10573 / BCRC 21748 / CBS 615 / JCM 9827 / NBRC 10315 / NRRL Y-1498 / VKM Y-70)</name>
    <name type="common">Yeast</name>
    <name type="synonym">Yamadazyma tenuis</name>
    <dbReference type="NCBI Taxonomy" id="590646"/>
    <lineage>
        <taxon>Eukaryota</taxon>
        <taxon>Fungi</taxon>
        <taxon>Dikarya</taxon>
        <taxon>Ascomycota</taxon>
        <taxon>Saccharomycotina</taxon>
        <taxon>Pichiomycetes</taxon>
        <taxon>Debaryomycetaceae</taxon>
        <taxon>Yamadazyma</taxon>
    </lineage>
</organism>
<dbReference type="GO" id="GO:0000307">
    <property type="term" value="C:cyclin-dependent protein kinase holoenzyme complex"/>
    <property type="evidence" value="ECO:0007669"/>
    <property type="project" value="TreeGrafter"/>
</dbReference>
<dbReference type="Pfam" id="PF08613">
    <property type="entry name" value="Cyclin"/>
    <property type="match status" value="1"/>
</dbReference>
<dbReference type="HOGENOM" id="CLU_057447_0_0_1"/>
<dbReference type="GeneID" id="18248254"/>
<dbReference type="OrthoDB" id="5304883at2759"/>
<dbReference type="PANTHER" id="PTHR15615">
    <property type="match status" value="1"/>
</dbReference>
<keyword evidence="2" id="KW-1185">Reference proteome</keyword>
<dbReference type="eggNOG" id="KOG1674">
    <property type="taxonomic scope" value="Eukaryota"/>
</dbReference>
<dbReference type="EMBL" id="GL996528">
    <property type="protein sequence ID" value="EGV60275.1"/>
    <property type="molecule type" value="Genomic_DNA"/>
</dbReference>
<dbReference type="STRING" id="590646.G3BD97"/>
<dbReference type="GO" id="GO:0019901">
    <property type="term" value="F:protein kinase binding"/>
    <property type="evidence" value="ECO:0007669"/>
    <property type="project" value="InterPro"/>
</dbReference>
<dbReference type="CDD" id="cd20558">
    <property type="entry name" value="CYCLIN_ScPCL7-like"/>
    <property type="match status" value="1"/>
</dbReference>
<dbReference type="GO" id="GO:0016538">
    <property type="term" value="F:cyclin-dependent protein serine/threonine kinase regulator activity"/>
    <property type="evidence" value="ECO:0007669"/>
    <property type="project" value="TreeGrafter"/>
</dbReference>
<dbReference type="Gene3D" id="1.10.472.10">
    <property type="entry name" value="Cyclin-like"/>
    <property type="match status" value="1"/>
</dbReference>
<reference evidence="1 2" key="1">
    <citation type="journal article" date="2011" name="Proc. Natl. Acad. Sci. U.S.A.">
        <title>Comparative genomics of xylose-fermenting fungi for enhanced biofuel production.</title>
        <authorList>
            <person name="Wohlbach D.J."/>
            <person name="Kuo A."/>
            <person name="Sato T.K."/>
            <person name="Potts K.M."/>
            <person name="Salamov A.A."/>
            <person name="LaButti K.M."/>
            <person name="Sun H."/>
            <person name="Clum A."/>
            <person name="Pangilinan J.L."/>
            <person name="Lindquist E.A."/>
            <person name="Lucas S."/>
            <person name="Lapidus A."/>
            <person name="Jin M."/>
            <person name="Gunawan C."/>
            <person name="Balan V."/>
            <person name="Dale B.E."/>
            <person name="Jeffries T.W."/>
            <person name="Zinkel R."/>
            <person name="Barry K.W."/>
            <person name="Grigoriev I.V."/>
            <person name="Gasch A.P."/>
        </authorList>
    </citation>
    <scope>NUCLEOTIDE SEQUENCE [LARGE SCALE GENOMIC DNA]</scope>
    <source>
        <strain evidence="2">ATCC 10573 / BCRC 21748 / CBS 615 / JCM 9827 / NBRC 10315 / NRRL Y-1498 / VKM Y-70</strain>
    </source>
</reference>
<dbReference type="KEGG" id="cten:18248254"/>
<evidence type="ECO:0000313" key="1">
    <source>
        <dbReference type="EMBL" id="EGV60275.1"/>
    </source>
</evidence>
<accession>G3BD97</accession>
<proteinExistence type="predicted"/>
<dbReference type="InterPro" id="IPR013922">
    <property type="entry name" value="Cyclin_PHO80-like"/>
</dbReference>
<evidence type="ECO:0000313" key="2">
    <source>
        <dbReference type="Proteomes" id="UP000000707"/>
    </source>
</evidence>
<evidence type="ECO:0008006" key="3">
    <source>
        <dbReference type="Google" id="ProtNLM"/>
    </source>
</evidence>
<name>G3BD97_CANTC</name>